<proteinExistence type="predicted"/>
<comment type="caution">
    <text evidence="3">The sequence shown here is derived from an EMBL/GenBank/DDBJ whole genome shotgun (WGS) entry which is preliminary data.</text>
</comment>
<keyword evidence="4" id="KW-1185">Reference proteome</keyword>
<evidence type="ECO:0008006" key="5">
    <source>
        <dbReference type="Google" id="ProtNLM"/>
    </source>
</evidence>
<evidence type="ECO:0000256" key="1">
    <source>
        <dbReference type="SAM" id="MobiDB-lite"/>
    </source>
</evidence>
<evidence type="ECO:0000313" key="4">
    <source>
        <dbReference type="Proteomes" id="UP000603904"/>
    </source>
</evidence>
<accession>A0ABQ4FTY8</accession>
<feature type="chain" id="PRO_5046457072" description="Secreted protein" evidence="2">
    <location>
        <begin position="29"/>
        <end position="109"/>
    </location>
</feature>
<evidence type="ECO:0000256" key="2">
    <source>
        <dbReference type="SAM" id="SignalP"/>
    </source>
</evidence>
<feature type="signal peptide" evidence="2">
    <location>
        <begin position="1"/>
        <end position="28"/>
    </location>
</feature>
<feature type="compositionally biased region" description="Polar residues" evidence="1">
    <location>
        <begin position="79"/>
        <end position="99"/>
    </location>
</feature>
<dbReference type="EMBL" id="BOOC01000003">
    <property type="protein sequence ID" value="GIH38292.1"/>
    <property type="molecule type" value="Genomic_DNA"/>
</dbReference>
<gene>
    <name evidence="3" type="ORF">Mco01_12920</name>
</gene>
<dbReference type="Proteomes" id="UP000603904">
    <property type="component" value="Unassembled WGS sequence"/>
</dbReference>
<keyword evidence="2" id="KW-0732">Signal</keyword>
<organism evidence="3 4">
    <name type="scientific">Microbispora corallina</name>
    <dbReference type="NCBI Taxonomy" id="83302"/>
    <lineage>
        <taxon>Bacteria</taxon>
        <taxon>Bacillati</taxon>
        <taxon>Actinomycetota</taxon>
        <taxon>Actinomycetes</taxon>
        <taxon>Streptosporangiales</taxon>
        <taxon>Streptosporangiaceae</taxon>
        <taxon>Microbispora</taxon>
    </lineage>
</organism>
<feature type="region of interest" description="Disordered" evidence="1">
    <location>
        <begin position="50"/>
        <end position="109"/>
    </location>
</feature>
<reference evidence="3 4" key="1">
    <citation type="submission" date="2021-01" db="EMBL/GenBank/DDBJ databases">
        <title>Whole genome shotgun sequence of Microbispora corallina NBRC 16416.</title>
        <authorList>
            <person name="Komaki H."/>
            <person name="Tamura T."/>
        </authorList>
    </citation>
    <scope>NUCLEOTIDE SEQUENCE [LARGE SCALE GENOMIC DNA]</scope>
    <source>
        <strain evidence="3 4">NBRC 16416</strain>
    </source>
</reference>
<feature type="compositionally biased region" description="Polar residues" evidence="1">
    <location>
        <begin position="54"/>
        <end position="63"/>
    </location>
</feature>
<evidence type="ECO:0000313" key="3">
    <source>
        <dbReference type="EMBL" id="GIH38292.1"/>
    </source>
</evidence>
<sequence>MLRKAIAACGLATAAIAAPLLATSPAFAQGNVMATQSHVAYIGTFVPQDDDDSYTSVSDQPLTVNPEAPPPQGGVDITETGQSVVSSELPESTTGSGYQEDSGGSYFLY</sequence>
<protein>
    <recommendedName>
        <fullName evidence="5">Secreted protein</fullName>
    </recommendedName>
</protein>
<name>A0ABQ4FTY8_9ACTN</name>